<dbReference type="GO" id="GO:0032259">
    <property type="term" value="P:methylation"/>
    <property type="evidence" value="ECO:0007669"/>
    <property type="project" value="UniProtKB-KW"/>
</dbReference>
<name>A0A6G9IA55_9GAMM</name>
<keyword evidence="2" id="KW-0489">Methyltransferase</keyword>
<dbReference type="InterPro" id="IPR008471">
    <property type="entry name" value="MnmC-like_methylTransf"/>
</dbReference>
<keyword evidence="2" id="KW-0808">Transferase</keyword>
<sequence length="241" mass="28028">MNTPLTNAKIRWNEQGDPVSEIFEDVYFSDDSGIEETRYVFLDSNHLAERFLNSTETVFTIGETGFGSGLNFLAVWQYFLAFRQQNPDHPLKKLHFISVEKYPLLHEDMQKIHVHYPEIHSLAVQLQACWNRPKTGKQTIHLDSCQLDLWFCDIAEYPTYLKQEKVLIEAWFFDGFAPAKNQDMWSESVFKQLYALTRPKGTFATFTAAGFVRRNLQSAGFIVEKRKGFGRKREMLVGIKQ</sequence>
<organism evidence="2 3">
    <name type="scientific">Zophobihabitans entericus</name>
    <dbReference type="NCBI Taxonomy" id="1635327"/>
    <lineage>
        <taxon>Bacteria</taxon>
        <taxon>Pseudomonadati</taxon>
        <taxon>Pseudomonadota</taxon>
        <taxon>Gammaproteobacteria</taxon>
        <taxon>Orbales</taxon>
        <taxon>Orbaceae</taxon>
        <taxon>Zophobihabitans</taxon>
    </lineage>
</organism>
<evidence type="ECO:0000259" key="1">
    <source>
        <dbReference type="Pfam" id="PF05430"/>
    </source>
</evidence>
<reference evidence="2 3" key="1">
    <citation type="submission" date="2020-03" db="EMBL/GenBank/DDBJ databases">
        <title>Complete genome sequence of Orbus sp. IPMB12 (BCRC 80908).</title>
        <authorList>
            <person name="Lo W.-S."/>
            <person name="Chang T.-H."/>
            <person name="Kuo C.-H."/>
        </authorList>
    </citation>
    <scope>NUCLEOTIDE SEQUENCE [LARGE SCALE GENOMIC DNA]</scope>
    <source>
        <strain evidence="2 3">IPMB12</strain>
    </source>
</reference>
<dbReference type="InterPro" id="IPR047785">
    <property type="entry name" value="tRNA_MNMC2"/>
</dbReference>
<dbReference type="Pfam" id="PF05430">
    <property type="entry name" value="Methyltransf_30"/>
    <property type="match status" value="1"/>
</dbReference>
<dbReference type="GO" id="GO:0004808">
    <property type="term" value="F:tRNA (5-methylaminomethyl-2-thiouridylate)(34)-methyltransferase activity"/>
    <property type="evidence" value="ECO:0007669"/>
    <property type="project" value="InterPro"/>
</dbReference>
<dbReference type="NCBIfam" id="NF033855">
    <property type="entry name" value="tRNA_MNMC2"/>
    <property type="match status" value="1"/>
</dbReference>
<dbReference type="PANTHER" id="PTHR39963:SF1">
    <property type="entry name" value="MNMC-LIKE METHYLTRANSFERASE DOMAIN-CONTAINING PROTEIN"/>
    <property type="match status" value="1"/>
</dbReference>
<accession>A0A6G9IA55</accession>
<dbReference type="Proteomes" id="UP000501168">
    <property type="component" value="Chromosome"/>
</dbReference>
<dbReference type="PANTHER" id="PTHR39963">
    <property type="entry name" value="SLL0983 PROTEIN"/>
    <property type="match status" value="1"/>
</dbReference>
<proteinExistence type="predicted"/>
<evidence type="ECO:0000313" key="2">
    <source>
        <dbReference type="EMBL" id="QIQ21115.1"/>
    </source>
</evidence>
<dbReference type="InParanoid" id="A0A6G9IA55"/>
<dbReference type="EMBL" id="CP050253">
    <property type="protein sequence ID" value="QIQ21115.1"/>
    <property type="molecule type" value="Genomic_DNA"/>
</dbReference>
<keyword evidence="3" id="KW-1185">Reference proteome</keyword>
<dbReference type="RefSeq" id="WP_166915585.1">
    <property type="nucleotide sequence ID" value="NZ_CP050253.1"/>
</dbReference>
<evidence type="ECO:0000313" key="3">
    <source>
        <dbReference type="Proteomes" id="UP000501168"/>
    </source>
</evidence>
<feature type="domain" description="MnmC-like methyltransferase" evidence="1">
    <location>
        <begin position="117"/>
        <end position="240"/>
    </location>
</feature>
<dbReference type="Gene3D" id="3.40.50.150">
    <property type="entry name" value="Vaccinia Virus protein VP39"/>
    <property type="match status" value="1"/>
</dbReference>
<protein>
    <submittedName>
        <fullName evidence="2">tRNA (5-methylaminomethyl-2-thiouridine)(34)-methyltransferase MnmD</fullName>
    </submittedName>
</protein>
<dbReference type="InterPro" id="IPR029063">
    <property type="entry name" value="SAM-dependent_MTases_sf"/>
</dbReference>
<dbReference type="GO" id="GO:0016645">
    <property type="term" value="F:oxidoreductase activity, acting on the CH-NH group of donors"/>
    <property type="evidence" value="ECO:0007669"/>
    <property type="project" value="InterPro"/>
</dbReference>
<gene>
    <name evidence="2" type="primary">mnmD</name>
    <name evidence="2" type="ORF">IPMB12_05140</name>
</gene>
<dbReference type="KEGG" id="orb:IPMB12_05140"/>
<dbReference type="AlphaFoldDB" id="A0A6G9IA55"/>